<comment type="caution">
    <text evidence="1">The sequence shown here is derived from an EMBL/GenBank/DDBJ whole genome shotgun (WGS) entry which is preliminary data.</text>
</comment>
<protein>
    <submittedName>
        <fullName evidence="1">Uncharacterized protein</fullName>
    </submittedName>
</protein>
<dbReference type="Proteomes" id="UP001163046">
    <property type="component" value="Unassembled WGS sequence"/>
</dbReference>
<keyword evidence="2" id="KW-1185">Reference proteome</keyword>
<reference evidence="1" key="1">
    <citation type="submission" date="2023-01" db="EMBL/GenBank/DDBJ databases">
        <title>Genome assembly of the deep-sea coral Lophelia pertusa.</title>
        <authorList>
            <person name="Herrera S."/>
            <person name="Cordes E."/>
        </authorList>
    </citation>
    <scope>NUCLEOTIDE SEQUENCE</scope>
    <source>
        <strain evidence="1">USNM1676648</strain>
        <tissue evidence="1">Polyp</tissue>
    </source>
</reference>
<dbReference type="EMBL" id="MU827536">
    <property type="protein sequence ID" value="KAJ7347655.1"/>
    <property type="molecule type" value="Genomic_DNA"/>
</dbReference>
<evidence type="ECO:0000313" key="1">
    <source>
        <dbReference type="EMBL" id="KAJ7347655.1"/>
    </source>
</evidence>
<sequence>MSSNKGRIRPLTETLKFVHEETYTSGSRPGQSPNKWHNQGTEALHQVMKEEAKGDAVDQATIHENKNEFIKALYGMGEYRLSPEYANVSVDPVRWSQMKQEQRAAYVNKAARRWIDRRKTLQKTWASKKLSISTTESGLPNQLAFQVLSDMWKRARNHSFAFFKVIHLEKENFCVTEDDKGLHRCDQEDQNHLQWLCYLGSNWWYLSTFCSRGRDTRYLREHIEDYKKTKMISSPSWRSAMFQEVQGAKKRQKKPRRGQNNIQQQPLVAEIDPNAVVDSDLDCPKPSRFTEYYHNDEPFQVVFVNDFKMQQPVSSCKVKLCTNSTNCPVGYLHYARRAIYVSNQRSPESFKGVEVHANKKKGNKEVLLRKQGLSFAAPSVFLERAIESGRCRERTTA</sequence>
<name>A0A9W9YH25_9CNID</name>
<proteinExistence type="predicted"/>
<evidence type="ECO:0000313" key="2">
    <source>
        <dbReference type="Proteomes" id="UP001163046"/>
    </source>
</evidence>
<accession>A0A9W9YH25</accession>
<gene>
    <name evidence="1" type="ORF">OS493_039740</name>
</gene>
<dbReference type="AlphaFoldDB" id="A0A9W9YH25"/>
<organism evidence="1 2">
    <name type="scientific">Desmophyllum pertusum</name>
    <dbReference type="NCBI Taxonomy" id="174260"/>
    <lineage>
        <taxon>Eukaryota</taxon>
        <taxon>Metazoa</taxon>
        <taxon>Cnidaria</taxon>
        <taxon>Anthozoa</taxon>
        <taxon>Hexacorallia</taxon>
        <taxon>Scleractinia</taxon>
        <taxon>Caryophylliina</taxon>
        <taxon>Caryophylliidae</taxon>
        <taxon>Desmophyllum</taxon>
    </lineage>
</organism>